<evidence type="ECO:0000313" key="3">
    <source>
        <dbReference type="Proteomes" id="UP001302602"/>
    </source>
</evidence>
<reference evidence="2" key="2">
    <citation type="submission" date="2023-05" db="EMBL/GenBank/DDBJ databases">
        <authorList>
            <consortium name="Lawrence Berkeley National Laboratory"/>
            <person name="Steindorff A."/>
            <person name="Hensen N."/>
            <person name="Bonometti L."/>
            <person name="Westerberg I."/>
            <person name="Brannstrom I.O."/>
            <person name="Guillou S."/>
            <person name="Cros-Aarteil S."/>
            <person name="Calhoun S."/>
            <person name="Haridas S."/>
            <person name="Kuo A."/>
            <person name="Mondo S."/>
            <person name="Pangilinan J."/>
            <person name="Riley R."/>
            <person name="Labutti K."/>
            <person name="Andreopoulos B."/>
            <person name="Lipzen A."/>
            <person name="Chen C."/>
            <person name="Yanf M."/>
            <person name="Daum C."/>
            <person name="Ng V."/>
            <person name="Clum A."/>
            <person name="Ohm R."/>
            <person name="Martin F."/>
            <person name="Silar P."/>
            <person name="Natvig D."/>
            <person name="Lalanne C."/>
            <person name="Gautier V."/>
            <person name="Ament-Velasquez S.L."/>
            <person name="Kruys A."/>
            <person name="Hutchinson M.I."/>
            <person name="Powell A.J."/>
            <person name="Barry K."/>
            <person name="Miller A.N."/>
            <person name="Grigoriev I.V."/>
            <person name="Debuchy R."/>
            <person name="Gladieux P."/>
            <person name="Thoren M.H."/>
            <person name="Johannesson H."/>
        </authorList>
    </citation>
    <scope>NUCLEOTIDE SEQUENCE</scope>
    <source>
        <strain evidence="2">CBS 731.68</strain>
    </source>
</reference>
<dbReference type="RefSeq" id="XP_062644309.1">
    <property type="nucleotide sequence ID" value="XM_062785995.1"/>
</dbReference>
<comment type="caution">
    <text evidence="2">The sequence shown here is derived from an EMBL/GenBank/DDBJ whole genome shotgun (WGS) entry which is preliminary data.</text>
</comment>
<feature type="chain" id="PRO_5042858233" description="Secreted protein" evidence="1">
    <location>
        <begin position="21"/>
        <end position="127"/>
    </location>
</feature>
<accession>A0AAN6TTN7</accession>
<evidence type="ECO:0000313" key="2">
    <source>
        <dbReference type="EMBL" id="KAK4120538.1"/>
    </source>
</evidence>
<keyword evidence="3" id="KW-1185">Reference proteome</keyword>
<feature type="signal peptide" evidence="1">
    <location>
        <begin position="1"/>
        <end position="20"/>
    </location>
</feature>
<dbReference type="GeneID" id="87822761"/>
<gene>
    <name evidence="2" type="ORF">N657DRAFT_156888</name>
</gene>
<dbReference type="EMBL" id="MU853238">
    <property type="protein sequence ID" value="KAK4120538.1"/>
    <property type="molecule type" value="Genomic_DNA"/>
</dbReference>
<proteinExistence type="predicted"/>
<sequence>MSDTFSAFLFGASFLVNTVGLSWETPFASVAPVVVSADARSRTERLGAGSPAGFPSGTDFRFSGIIDLVSTDFGVAFQTIREVLEVEVATVWSQTGIAWMSLGAKIDSSSTLIRRRLQNHSSRRDLV</sequence>
<dbReference type="AlphaFoldDB" id="A0AAN6TTN7"/>
<name>A0AAN6TTN7_9PEZI</name>
<evidence type="ECO:0008006" key="4">
    <source>
        <dbReference type="Google" id="ProtNLM"/>
    </source>
</evidence>
<reference evidence="2" key="1">
    <citation type="journal article" date="2023" name="Mol. Phylogenet. Evol.">
        <title>Genome-scale phylogeny and comparative genomics of the fungal order Sordariales.</title>
        <authorList>
            <person name="Hensen N."/>
            <person name="Bonometti L."/>
            <person name="Westerberg I."/>
            <person name="Brannstrom I.O."/>
            <person name="Guillou S."/>
            <person name="Cros-Aarteil S."/>
            <person name="Calhoun S."/>
            <person name="Haridas S."/>
            <person name="Kuo A."/>
            <person name="Mondo S."/>
            <person name="Pangilinan J."/>
            <person name="Riley R."/>
            <person name="LaButti K."/>
            <person name="Andreopoulos B."/>
            <person name="Lipzen A."/>
            <person name="Chen C."/>
            <person name="Yan M."/>
            <person name="Daum C."/>
            <person name="Ng V."/>
            <person name="Clum A."/>
            <person name="Steindorff A."/>
            <person name="Ohm R.A."/>
            <person name="Martin F."/>
            <person name="Silar P."/>
            <person name="Natvig D.O."/>
            <person name="Lalanne C."/>
            <person name="Gautier V."/>
            <person name="Ament-Velasquez S.L."/>
            <person name="Kruys A."/>
            <person name="Hutchinson M.I."/>
            <person name="Powell A.J."/>
            <person name="Barry K."/>
            <person name="Miller A.N."/>
            <person name="Grigoriev I.V."/>
            <person name="Debuchy R."/>
            <person name="Gladieux P."/>
            <person name="Hiltunen Thoren M."/>
            <person name="Johannesson H."/>
        </authorList>
    </citation>
    <scope>NUCLEOTIDE SEQUENCE</scope>
    <source>
        <strain evidence="2">CBS 731.68</strain>
    </source>
</reference>
<evidence type="ECO:0000256" key="1">
    <source>
        <dbReference type="SAM" id="SignalP"/>
    </source>
</evidence>
<keyword evidence="1" id="KW-0732">Signal</keyword>
<protein>
    <recommendedName>
        <fullName evidence="4">Secreted protein</fullName>
    </recommendedName>
</protein>
<dbReference type="Proteomes" id="UP001302602">
    <property type="component" value="Unassembled WGS sequence"/>
</dbReference>
<organism evidence="2 3">
    <name type="scientific">Parathielavia appendiculata</name>
    <dbReference type="NCBI Taxonomy" id="2587402"/>
    <lineage>
        <taxon>Eukaryota</taxon>
        <taxon>Fungi</taxon>
        <taxon>Dikarya</taxon>
        <taxon>Ascomycota</taxon>
        <taxon>Pezizomycotina</taxon>
        <taxon>Sordariomycetes</taxon>
        <taxon>Sordariomycetidae</taxon>
        <taxon>Sordariales</taxon>
        <taxon>Chaetomiaceae</taxon>
        <taxon>Parathielavia</taxon>
    </lineage>
</organism>